<evidence type="ECO:0000313" key="2">
    <source>
        <dbReference type="Proteomes" id="UP000828048"/>
    </source>
</evidence>
<keyword evidence="2" id="KW-1185">Reference proteome</keyword>
<sequence>MAVAKSKGKEKVIATNKRKYNACPVVGYLREKNVGVVIREEQAKVIRSDRDTEMAEANSKGKEKVTSASKGKENALLSFDTDQHFKPLVDGDIQQWDSLSVSEKHFISHMLAFFATSDGIVLENLAARFLTDVQITEARALYGFQLAMENIHSEMYSLLLETYIKDTREKHRLFNAIENILCVAEKAKWALEWIQRFSSMVLLLSCHAIFLWVIDVPGLELLSSRNGIHWRGNIPKHVGF</sequence>
<proteinExistence type="predicted"/>
<dbReference type="EMBL" id="CM037159">
    <property type="protein sequence ID" value="KAH7865841.1"/>
    <property type="molecule type" value="Genomic_DNA"/>
</dbReference>
<gene>
    <name evidence="1" type="ORF">Vadar_011908</name>
</gene>
<accession>A0ACB7ZK21</accession>
<reference evidence="1 2" key="1">
    <citation type="journal article" date="2021" name="Hortic Res">
        <title>High-quality reference genome and annotation aids understanding of berry development for evergreen blueberry (Vaccinium darrowii).</title>
        <authorList>
            <person name="Yu J."/>
            <person name="Hulse-Kemp A.M."/>
            <person name="Babiker E."/>
            <person name="Staton M."/>
        </authorList>
    </citation>
    <scope>NUCLEOTIDE SEQUENCE [LARGE SCALE GENOMIC DNA]</scope>
    <source>
        <strain evidence="2">cv. NJ 8807/NJ 8810</strain>
        <tissue evidence="1">Young leaf</tissue>
    </source>
</reference>
<comment type="caution">
    <text evidence="1">The sequence shown here is derived from an EMBL/GenBank/DDBJ whole genome shotgun (WGS) entry which is preliminary data.</text>
</comment>
<evidence type="ECO:0000313" key="1">
    <source>
        <dbReference type="EMBL" id="KAH7865841.1"/>
    </source>
</evidence>
<name>A0ACB7ZK21_9ERIC</name>
<organism evidence="1 2">
    <name type="scientific">Vaccinium darrowii</name>
    <dbReference type="NCBI Taxonomy" id="229202"/>
    <lineage>
        <taxon>Eukaryota</taxon>
        <taxon>Viridiplantae</taxon>
        <taxon>Streptophyta</taxon>
        <taxon>Embryophyta</taxon>
        <taxon>Tracheophyta</taxon>
        <taxon>Spermatophyta</taxon>
        <taxon>Magnoliopsida</taxon>
        <taxon>eudicotyledons</taxon>
        <taxon>Gunneridae</taxon>
        <taxon>Pentapetalae</taxon>
        <taxon>asterids</taxon>
        <taxon>Ericales</taxon>
        <taxon>Ericaceae</taxon>
        <taxon>Vaccinioideae</taxon>
        <taxon>Vaccinieae</taxon>
        <taxon>Vaccinium</taxon>
    </lineage>
</organism>
<protein>
    <submittedName>
        <fullName evidence="1">Uncharacterized protein</fullName>
    </submittedName>
</protein>
<dbReference type="Proteomes" id="UP000828048">
    <property type="component" value="Chromosome 9"/>
</dbReference>